<dbReference type="PRINTS" id="PR00723">
    <property type="entry name" value="SUBTILISIN"/>
</dbReference>
<gene>
    <name evidence="8" type="ORF">ACFOX0_26445</name>
</gene>
<name>A0ABV8KTV2_9ACTN</name>
<dbReference type="PANTHER" id="PTHR43806">
    <property type="entry name" value="PEPTIDASE S8"/>
    <property type="match status" value="1"/>
</dbReference>
<keyword evidence="6" id="KW-0812">Transmembrane</keyword>
<dbReference type="InterPro" id="IPR000209">
    <property type="entry name" value="Peptidase_S8/S53_dom"/>
</dbReference>
<dbReference type="SUPFAM" id="SSF52743">
    <property type="entry name" value="Subtilisin-like"/>
    <property type="match status" value="1"/>
</dbReference>
<protein>
    <submittedName>
        <fullName evidence="8">S8 family serine peptidase</fullName>
    </submittedName>
</protein>
<keyword evidence="2" id="KW-0645">Protease</keyword>
<dbReference type="RefSeq" id="WP_377550820.1">
    <property type="nucleotide sequence ID" value="NZ_JBHSBN010000024.1"/>
</dbReference>
<dbReference type="EMBL" id="JBHSBN010000024">
    <property type="protein sequence ID" value="MFC4109458.1"/>
    <property type="molecule type" value="Genomic_DNA"/>
</dbReference>
<dbReference type="PROSITE" id="PS00137">
    <property type="entry name" value="SUBTILASE_HIS"/>
    <property type="match status" value="1"/>
</dbReference>
<proteinExistence type="inferred from homology"/>
<evidence type="ECO:0000256" key="2">
    <source>
        <dbReference type="ARBA" id="ARBA00022670"/>
    </source>
</evidence>
<feature type="transmembrane region" description="Helical" evidence="6">
    <location>
        <begin position="441"/>
        <end position="461"/>
    </location>
</feature>
<dbReference type="InterPro" id="IPR015500">
    <property type="entry name" value="Peptidase_S8_subtilisin-rel"/>
</dbReference>
<evidence type="ECO:0000313" key="8">
    <source>
        <dbReference type="EMBL" id="MFC4109458.1"/>
    </source>
</evidence>
<dbReference type="InterPro" id="IPR036852">
    <property type="entry name" value="Peptidase_S8/S53_dom_sf"/>
</dbReference>
<dbReference type="InterPro" id="IPR050131">
    <property type="entry name" value="Peptidase_S8_subtilisin-like"/>
</dbReference>
<keyword evidence="9" id="KW-1185">Reference proteome</keyword>
<dbReference type="Gene3D" id="3.40.50.200">
    <property type="entry name" value="Peptidase S8/S53 domain"/>
    <property type="match status" value="1"/>
</dbReference>
<comment type="caution">
    <text evidence="8">The sequence shown here is derived from an EMBL/GenBank/DDBJ whole genome shotgun (WGS) entry which is preliminary data.</text>
</comment>
<comment type="caution">
    <text evidence="5">Lacks conserved residue(s) required for the propagation of feature annotation.</text>
</comment>
<keyword evidence="4" id="KW-0720">Serine protease</keyword>
<dbReference type="Proteomes" id="UP001595868">
    <property type="component" value="Unassembled WGS sequence"/>
</dbReference>
<evidence type="ECO:0000256" key="3">
    <source>
        <dbReference type="ARBA" id="ARBA00022801"/>
    </source>
</evidence>
<keyword evidence="3" id="KW-0378">Hydrolase</keyword>
<evidence type="ECO:0000259" key="7">
    <source>
        <dbReference type="Pfam" id="PF00082"/>
    </source>
</evidence>
<feature type="domain" description="Peptidase S8/S53" evidence="7">
    <location>
        <begin position="172"/>
        <end position="414"/>
    </location>
</feature>
<keyword evidence="6" id="KW-0472">Membrane</keyword>
<dbReference type="PANTHER" id="PTHR43806:SF11">
    <property type="entry name" value="CEREVISIN-RELATED"/>
    <property type="match status" value="1"/>
</dbReference>
<evidence type="ECO:0000256" key="5">
    <source>
        <dbReference type="PROSITE-ProRule" id="PRU01240"/>
    </source>
</evidence>
<evidence type="ECO:0000256" key="4">
    <source>
        <dbReference type="ARBA" id="ARBA00022825"/>
    </source>
</evidence>
<evidence type="ECO:0000313" key="9">
    <source>
        <dbReference type="Proteomes" id="UP001595868"/>
    </source>
</evidence>
<dbReference type="InterPro" id="IPR022398">
    <property type="entry name" value="Peptidase_S8_His-AS"/>
</dbReference>
<sequence>MTIPPDRGRALPLVVHLLGVLLVLTPGVAVAAGSPGSPGSAAEFIKYYVVPASADDRPQRLRDVAARYLGDGDRYRELLALNSARRQSDGGRLTDPDVLRPGWLLVLPWDAAGDGISYGELPVNRPAAAPSAPVPTEPVDPECAVPASGPSSGVPWAQLRLAPTNAWTHGRGGGITVAVVDTGVDATAPALSGRVLAGENAVPGAAAGADGCLGHGTAVAGLIAAQEQPGSRFVGMAPEATILPIRVTAGTDGTTRAREVAGGIRLAVSGGARVIAVTVPVDLTQVDASLAIDAAIARDVVVVVPAATRGRSAADRPGLLRVGAAGTDGGPAEDYPAGNVDVLAPGVRVTSIGSGDTGTVEGTGAEFAVSFVAGLLVLVRSAYRDRSAVAVALNVRTSASRGVVASPDPRSGWGLIDPAAAIGAAPGGGDDSGRGSGPGTAVVVLLVLALVLGVLAVTFHLRASGVGRR</sequence>
<reference evidence="9" key="1">
    <citation type="journal article" date="2019" name="Int. J. Syst. Evol. Microbiol.">
        <title>The Global Catalogue of Microorganisms (GCM) 10K type strain sequencing project: providing services to taxonomists for standard genome sequencing and annotation.</title>
        <authorList>
            <consortium name="The Broad Institute Genomics Platform"/>
            <consortium name="The Broad Institute Genome Sequencing Center for Infectious Disease"/>
            <person name="Wu L."/>
            <person name="Ma J."/>
        </authorList>
    </citation>
    <scope>NUCLEOTIDE SEQUENCE [LARGE SCALE GENOMIC DNA]</scope>
    <source>
        <strain evidence="9">2902at01</strain>
    </source>
</reference>
<dbReference type="Pfam" id="PF00082">
    <property type="entry name" value="Peptidase_S8"/>
    <property type="match status" value="1"/>
</dbReference>
<keyword evidence="6" id="KW-1133">Transmembrane helix</keyword>
<evidence type="ECO:0000256" key="6">
    <source>
        <dbReference type="SAM" id="Phobius"/>
    </source>
</evidence>
<comment type="similarity">
    <text evidence="1 5">Belongs to the peptidase S8 family.</text>
</comment>
<dbReference type="PROSITE" id="PS51892">
    <property type="entry name" value="SUBTILASE"/>
    <property type="match status" value="1"/>
</dbReference>
<organism evidence="8 9">
    <name type="scientific">Micromonospora zhanjiangensis</name>
    <dbReference type="NCBI Taxonomy" id="1522057"/>
    <lineage>
        <taxon>Bacteria</taxon>
        <taxon>Bacillati</taxon>
        <taxon>Actinomycetota</taxon>
        <taxon>Actinomycetes</taxon>
        <taxon>Micromonosporales</taxon>
        <taxon>Micromonosporaceae</taxon>
        <taxon>Micromonospora</taxon>
    </lineage>
</organism>
<accession>A0ABV8KTV2</accession>
<evidence type="ECO:0000256" key="1">
    <source>
        <dbReference type="ARBA" id="ARBA00011073"/>
    </source>
</evidence>